<keyword evidence="9" id="KW-0804">Transcription</keyword>
<protein>
    <submittedName>
        <fullName evidence="14">Putative zinc finger protein</fullName>
    </submittedName>
</protein>
<evidence type="ECO:0000256" key="10">
    <source>
        <dbReference type="ARBA" id="ARBA00023242"/>
    </source>
</evidence>
<dbReference type="Gene3D" id="3.30.160.60">
    <property type="entry name" value="Classic Zinc Finger"/>
    <property type="match status" value="8"/>
</dbReference>
<dbReference type="InterPro" id="IPR013087">
    <property type="entry name" value="Znf_C2H2_type"/>
</dbReference>
<dbReference type="PANTHER" id="PTHR47772:SF13">
    <property type="entry name" value="GASTRULA ZINC FINGER PROTEIN XLCGF49.1-LIKE-RELATED"/>
    <property type="match status" value="1"/>
</dbReference>
<evidence type="ECO:0000256" key="2">
    <source>
        <dbReference type="ARBA" id="ARBA00006991"/>
    </source>
</evidence>
<keyword evidence="3" id="KW-0479">Metal-binding</keyword>
<dbReference type="GO" id="GO:0003677">
    <property type="term" value="F:DNA binding"/>
    <property type="evidence" value="ECO:0007669"/>
    <property type="project" value="UniProtKB-KW"/>
</dbReference>
<keyword evidence="8" id="KW-0238">DNA-binding</keyword>
<feature type="domain" description="C2H2-type" evidence="13">
    <location>
        <begin position="435"/>
        <end position="462"/>
    </location>
</feature>
<feature type="region of interest" description="Disordered" evidence="12">
    <location>
        <begin position="60"/>
        <end position="195"/>
    </location>
</feature>
<dbReference type="FunFam" id="3.30.160.60:FF:003156">
    <property type="entry name" value="Uncharacterized protein, isoform B"/>
    <property type="match status" value="1"/>
</dbReference>
<dbReference type="STRING" id="307972.A0A2G8LGW8"/>
<proteinExistence type="inferred from homology"/>
<gene>
    <name evidence="14" type="ORF">BSL78_03566</name>
</gene>
<feature type="compositionally biased region" description="Acidic residues" evidence="12">
    <location>
        <begin position="79"/>
        <end position="91"/>
    </location>
</feature>
<reference evidence="14 15" key="1">
    <citation type="journal article" date="2017" name="PLoS Biol.">
        <title>The sea cucumber genome provides insights into morphological evolution and visceral regeneration.</title>
        <authorList>
            <person name="Zhang X."/>
            <person name="Sun L."/>
            <person name="Yuan J."/>
            <person name="Sun Y."/>
            <person name="Gao Y."/>
            <person name="Zhang L."/>
            <person name="Li S."/>
            <person name="Dai H."/>
            <person name="Hamel J.F."/>
            <person name="Liu C."/>
            <person name="Yu Y."/>
            <person name="Liu S."/>
            <person name="Lin W."/>
            <person name="Guo K."/>
            <person name="Jin S."/>
            <person name="Xu P."/>
            <person name="Storey K.B."/>
            <person name="Huan P."/>
            <person name="Zhang T."/>
            <person name="Zhou Y."/>
            <person name="Zhang J."/>
            <person name="Lin C."/>
            <person name="Li X."/>
            <person name="Xing L."/>
            <person name="Huo D."/>
            <person name="Sun M."/>
            <person name="Wang L."/>
            <person name="Mercier A."/>
            <person name="Li F."/>
            <person name="Yang H."/>
            <person name="Xiang J."/>
        </authorList>
    </citation>
    <scope>NUCLEOTIDE SEQUENCE [LARGE SCALE GENOMIC DNA]</scope>
    <source>
        <strain evidence="14">Shaxun</strain>
        <tissue evidence="14">Muscle</tissue>
    </source>
</reference>
<feature type="compositionally biased region" description="Basic residues" evidence="12">
    <location>
        <begin position="332"/>
        <end position="342"/>
    </location>
</feature>
<comment type="similarity">
    <text evidence="2">Belongs to the krueppel C2H2-type zinc-finger protein family.</text>
</comment>
<evidence type="ECO:0000256" key="11">
    <source>
        <dbReference type="PROSITE-ProRule" id="PRU00042"/>
    </source>
</evidence>
<dbReference type="Proteomes" id="UP000230750">
    <property type="component" value="Unassembled WGS sequence"/>
</dbReference>
<dbReference type="EMBL" id="MRZV01000081">
    <property type="protein sequence ID" value="PIK59494.1"/>
    <property type="molecule type" value="Genomic_DNA"/>
</dbReference>
<evidence type="ECO:0000256" key="8">
    <source>
        <dbReference type="ARBA" id="ARBA00023125"/>
    </source>
</evidence>
<dbReference type="InterPro" id="IPR050636">
    <property type="entry name" value="C2H2-ZF_domain-containing"/>
</dbReference>
<dbReference type="PROSITE" id="PS00028">
    <property type="entry name" value="ZINC_FINGER_C2H2_1"/>
    <property type="match status" value="9"/>
</dbReference>
<feature type="compositionally biased region" description="Basic and acidic residues" evidence="12">
    <location>
        <begin position="60"/>
        <end position="78"/>
    </location>
</feature>
<feature type="domain" description="C2H2-type" evidence="13">
    <location>
        <begin position="524"/>
        <end position="551"/>
    </location>
</feature>
<feature type="domain" description="C2H2-type" evidence="13">
    <location>
        <begin position="608"/>
        <end position="636"/>
    </location>
</feature>
<dbReference type="FunFam" id="3.30.160.60:FF:000100">
    <property type="entry name" value="Zinc finger 45-like"/>
    <property type="match status" value="2"/>
</dbReference>
<feature type="compositionally biased region" description="Polar residues" evidence="12">
    <location>
        <begin position="138"/>
        <end position="153"/>
    </location>
</feature>
<keyword evidence="5 11" id="KW-0863">Zinc-finger</keyword>
<feature type="domain" description="C2H2-type" evidence="13">
    <location>
        <begin position="351"/>
        <end position="378"/>
    </location>
</feature>
<feature type="region of interest" description="Disordered" evidence="12">
    <location>
        <begin position="1060"/>
        <end position="1089"/>
    </location>
</feature>
<evidence type="ECO:0000256" key="1">
    <source>
        <dbReference type="ARBA" id="ARBA00004123"/>
    </source>
</evidence>
<evidence type="ECO:0000256" key="7">
    <source>
        <dbReference type="ARBA" id="ARBA00023015"/>
    </source>
</evidence>
<comment type="subcellular location">
    <subcellularLocation>
        <location evidence="1">Nucleus</location>
    </subcellularLocation>
</comment>
<feature type="region of interest" description="Disordered" evidence="12">
    <location>
        <begin position="220"/>
        <end position="347"/>
    </location>
</feature>
<evidence type="ECO:0000313" key="15">
    <source>
        <dbReference type="Proteomes" id="UP000230750"/>
    </source>
</evidence>
<dbReference type="Pfam" id="PF00096">
    <property type="entry name" value="zf-C2H2"/>
    <property type="match status" value="6"/>
</dbReference>
<feature type="domain" description="C2H2-type" evidence="13">
    <location>
        <begin position="492"/>
        <end position="519"/>
    </location>
</feature>
<feature type="compositionally biased region" description="Low complexity" evidence="12">
    <location>
        <begin position="109"/>
        <end position="122"/>
    </location>
</feature>
<name>A0A2G8LGW8_STIJA</name>
<dbReference type="SMART" id="SM00355">
    <property type="entry name" value="ZnF_C2H2"/>
    <property type="match status" value="10"/>
</dbReference>
<feature type="domain" description="C2H2-type" evidence="13">
    <location>
        <begin position="552"/>
        <end position="579"/>
    </location>
</feature>
<feature type="compositionally biased region" description="Basic and acidic residues" evidence="12">
    <location>
        <begin position="305"/>
        <end position="321"/>
    </location>
</feature>
<dbReference type="PANTHER" id="PTHR47772">
    <property type="entry name" value="ZINC FINGER PROTEIN 200"/>
    <property type="match status" value="1"/>
</dbReference>
<evidence type="ECO:0000259" key="13">
    <source>
        <dbReference type="PROSITE" id="PS50157"/>
    </source>
</evidence>
<feature type="region of interest" description="Disordered" evidence="12">
    <location>
        <begin position="1194"/>
        <end position="1216"/>
    </location>
</feature>
<dbReference type="InterPro" id="IPR036236">
    <property type="entry name" value="Znf_C2H2_sf"/>
</dbReference>
<feature type="domain" description="C2H2-type" evidence="13">
    <location>
        <begin position="407"/>
        <end position="434"/>
    </location>
</feature>
<feature type="compositionally biased region" description="Polar residues" evidence="12">
    <location>
        <begin position="1200"/>
        <end position="1216"/>
    </location>
</feature>
<sequence>MWPEYKSMSDHVTKANQIRVRVRTNDIPRWNRVLLKSQKKSNSALLEWMLQLAEAKLDLDPEESRQEWEEALQKKTDCFEAEEDKDEESDNDESKRSKRRSSGGDRDAGNGNIPDSTESNNSENERLSNGPDNHIHETLNTSKNLWIFETSTEQQDDPCGPVQETGAANSSCRDSERGKNRAAEEQISTERLSSIPRMVEEQITVEKKGSNAPIRKRFRLRVSSSTTSPSEVVSEGTPLVFREPPKFRRKLEKTVSRVSSPSQPMNLRSRERNTTSTTTTTPVPGSQKPRRNNKSKVSTITPVENRPKEKTVEAQQNRDENPTGPATDKPARLTKRTARKREVKGQKSGPFVCSHCPRVFNNATSHGRHEKAHTKQTEYICSYCDKKFSTGGSLWHHKKSQHEEKHLKCSHCDERFAVERFLKLHMRRHTGEKPYKCKTCDAQFALASTLRNHQATHSALKPFLCDTCGVSFRRKDNLEHHIERRHKRSRDYSCNLCHKSFSVQSTLDNHKIHHENKEHGLKPYKCDLCAKHFTTPNGLKSHMSLHKMKKDHVCETCGKVFKMRYYLTKHQAIHLKVKPFLCNVCDRRFAQKSNLDIHMRTHTGVKPYACNLCGKSFSHNVSLKGHTSTCHAEPGSSAATTKTKSTKTGNESNPSYFGKEPSRKKPKKNKAITQEPGNQVPLVEVTNQNFNNEQLNLHANTEIANQPANREGEEDMIETDPLAGRGPLGETPAEVAKEAIHDALKDNLVIDEQPAPHYSHAENQSLPPGFHNVMSGSCPVSNLRSSVVGIEQEVPYNIQAMMTGSHISEKGQYVVLPSPSMGRDTPQPLARPEHSMSHMNNVETPSSPPIHLGHPMQSDLRPGYPGVPHQVLHPGNIGAYTRHVHPLVPPSPLTQQTGNVSPIIHQDDNLTQRTVEVHPSVDQPRLSQSLANPSPSGNLSPQSIVPQPDPVSPLPSNLQVENVFHQTQPSYSQNINFIPTFHPQPQPLTISAQTASLLPNVIRKEQPLLVENLAMIPFRAIAPETAAQMVQDSRFNPQNSNLTSNQPVHLPLRYIEYSQTPVQTSQSARPESQPPSAATAHFSKAQSNLPSRMTSALQQSFAYTTSFASVGNLEQVRSASSYSSAQGQRSPGFVNVTQIDNVKDVSDEVLGVEGGWKQPETRWDSSHLHQIPGTAQGNISQQIHRQLMSEFSRKMIPLHSTASSGSEQPVWNSPNS</sequence>
<keyword evidence="7" id="KW-0805">Transcription regulation</keyword>
<feature type="compositionally biased region" description="Polar residues" evidence="12">
    <location>
        <begin position="1060"/>
        <end position="1076"/>
    </location>
</feature>
<feature type="domain" description="C2H2-type" evidence="13">
    <location>
        <begin position="463"/>
        <end position="491"/>
    </location>
</feature>
<accession>A0A2G8LGW8</accession>
<evidence type="ECO:0000256" key="6">
    <source>
        <dbReference type="ARBA" id="ARBA00022833"/>
    </source>
</evidence>
<dbReference type="FunFam" id="3.30.160.60:FF:000382">
    <property type="entry name" value="zinc finger protein 35 isoform X4"/>
    <property type="match status" value="1"/>
</dbReference>
<evidence type="ECO:0000256" key="9">
    <source>
        <dbReference type="ARBA" id="ARBA00023163"/>
    </source>
</evidence>
<dbReference type="SUPFAM" id="SSF57667">
    <property type="entry name" value="beta-beta-alpha zinc fingers"/>
    <property type="match status" value="6"/>
</dbReference>
<feature type="domain" description="C2H2-type" evidence="13">
    <location>
        <begin position="580"/>
        <end position="607"/>
    </location>
</feature>
<comment type="caution">
    <text evidence="14">The sequence shown here is derived from an EMBL/GenBank/DDBJ whole genome shotgun (WGS) entry which is preliminary data.</text>
</comment>
<keyword evidence="15" id="KW-1185">Reference proteome</keyword>
<evidence type="ECO:0000256" key="12">
    <source>
        <dbReference type="SAM" id="MobiDB-lite"/>
    </source>
</evidence>
<evidence type="ECO:0000256" key="3">
    <source>
        <dbReference type="ARBA" id="ARBA00022723"/>
    </source>
</evidence>
<feature type="compositionally biased region" description="Basic and acidic residues" evidence="12">
    <location>
        <begin position="173"/>
        <end position="184"/>
    </location>
</feature>
<keyword evidence="6" id="KW-0862">Zinc</keyword>
<dbReference type="AlphaFoldDB" id="A0A2G8LGW8"/>
<dbReference type="PROSITE" id="PS50157">
    <property type="entry name" value="ZINC_FINGER_C2H2_2"/>
    <property type="match status" value="10"/>
</dbReference>
<dbReference type="GO" id="GO:0005634">
    <property type="term" value="C:nucleus"/>
    <property type="evidence" value="ECO:0007669"/>
    <property type="project" value="UniProtKB-SubCell"/>
</dbReference>
<feature type="compositionally biased region" description="Low complexity" evidence="12">
    <location>
        <begin position="636"/>
        <end position="648"/>
    </location>
</feature>
<keyword evidence="4" id="KW-0677">Repeat</keyword>
<dbReference type="Pfam" id="PF13912">
    <property type="entry name" value="zf-C2H2_6"/>
    <property type="match status" value="1"/>
</dbReference>
<dbReference type="OrthoDB" id="654211at2759"/>
<feature type="compositionally biased region" description="Polar residues" evidence="12">
    <location>
        <begin position="256"/>
        <end position="266"/>
    </location>
</feature>
<feature type="compositionally biased region" description="Low complexity" evidence="12">
    <location>
        <begin position="222"/>
        <end position="235"/>
    </location>
</feature>
<feature type="region of interest" description="Disordered" evidence="12">
    <location>
        <begin position="919"/>
        <end position="956"/>
    </location>
</feature>
<organism evidence="14 15">
    <name type="scientific">Stichopus japonicus</name>
    <name type="common">Sea cucumber</name>
    <dbReference type="NCBI Taxonomy" id="307972"/>
    <lineage>
        <taxon>Eukaryota</taxon>
        <taxon>Metazoa</taxon>
        <taxon>Echinodermata</taxon>
        <taxon>Eleutherozoa</taxon>
        <taxon>Echinozoa</taxon>
        <taxon>Holothuroidea</taxon>
        <taxon>Aspidochirotacea</taxon>
        <taxon>Aspidochirotida</taxon>
        <taxon>Stichopodidae</taxon>
        <taxon>Apostichopus</taxon>
    </lineage>
</organism>
<dbReference type="FunFam" id="3.30.160.60:FF:000176">
    <property type="entry name" value="zinc finger protein 70"/>
    <property type="match status" value="1"/>
</dbReference>
<keyword evidence="10" id="KW-0539">Nucleus</keyword>
<feature type="compositionally biased region" description="Polar residues" evidence="12">
    <location>
        <begin position="925"/>
        <end position="945"/>
    </location>
</feature>
<feature type="region of interest" description="Disordered" evidence="12">
    <location>
        <begin position="624"/>
        <end position="679"/>
    </location>
</feature>
<feature type="domain" description="C2H2-type" evidence="13">
    <location>
        <begin position="379"/>
        <end position="406"/>
    </location>
</feature>
<evidence type="ECO:0000256" key="4">
    <source>
        <dbReference type="ARBA" id="ARBA00022737"/>
    </source>
</evidence>
<dbReference type="GO" id="GO:0008270">
    <property type="term" value="F:zinc ion binding"/>
    <property type="evidence" value="ECO:0007669"/>
    <property type="project" value="UniProtKB-KW"/>
</dbReference>
<evidence type="ECO:0000256" key="5">
    <source>
        <dbReference type="ARBA" id="ARBA00022771"/>
    </source>
</evidence>
<evidence type="ECO:0000313" key="14">
    <source>
        <dbReference type="EMBL" id="PIK59494.1"/>
    </source>
</evidence>